<keyword evidence="3 7" id="KW-1133">Transmembrane helix</keyword>
<sequence>MDPLNPSPIDPNLAIKSTIWIFTSVAALFLALRLYCRRRGSGFHWDDTVLTASWAALFGYVILVTIVLDKTANQVNRQSSGPIRIRLEDINTIATLGLCSQTLAITAQSWSKTSFAMTLLRISDGWLKRFLWFVLCSMNLLFGLRALFLWVGCQPLEKAWHPRVGGSCWDSSVDIALGISVGAYSGVMDIVLALIPWKIILPLKMKPREKLGCAIAMSMGIFAGIVTFIKCSKIPLLGGGGTRQFLQLTIWGVIEPAVTIMAASVPAMRVLLRNTAAKRRTPPEKGEEGHELKTTPHENKPSNSAAATWGSRFASWASTVTTRGSIAASTAPLTRGSNNAPR</sequence>
<feature type="transmembrane region" description="Helical" evidence="7">
    <location>
        <begin position="130"/>
        <end position="151"/>
    </location>
</feature>
<keyword evidence="10" id="KW-1185">Reference proteome</keyword>
<comment type="caution">
    <text evidence="9">The sequence shown here is derived from an EMBL/GenBank/DDBJ whole genome shotgun (WGS) entry which is preliminary data.</text>
</comment>
<organism evidence="9 10">
    <name type="scientific">Immersiella caudata</name>
    <dbReference type="NCBI Taxonomy" id="314043"/>
    <lineage>
        <taxon>Eukaryota</taxon>
        <taxon>Fungi</taxon>
        <taxon>Dikarya</taxon>
        <taxon>Ascomycota</taxon>
        <taxon>Pezizomycotina</taxon>
        <taxon>Sordariomycetes</taxon>
        <taxon>Sordariomycetidae</taxon>
        <taxon>Sordariales</taxon>
        <taxon>Lasiosphaeriaceae</taxon>
        <taxon>Immersiella</taxon>
    </lineage>
</organism>
<evidence type="ECO:0000256" key="4">
    <source>
        <dbReference type="ARBA" id="ARBA00023136"/>
    </source>
</evidence>
<dbReference type="PANTHER" id="PTHR33048:SF42">
    <property type="entry name" value="INTEGRAL MEMBRANE PROTEIN"/>
    <property type="match status" value="1"/>
</dbReference>
<feature type="region of interest" description="Disordered" evidence="6">
    <location>
        <begin position="276"/>
        <end position="306"/>
    </location>
</feature>
<keyword evidence="2 7" id="KW-0812">Transmembrane</keyword>
<dbReference type="AlphaFoldDB" id="A0AA39WSI7"/>
<evidence type="ECO:0000313" key="9">
    <source>
        <dbReference type="EMBL" id="KAK0620716.1"/>
    </source>
</evidence>
<proteinExistence type="inferred from homology"/>
<evidence type="ECO:0000256" key="6">
    <source>
        <dbReference type="SAM" id="MobiDB-lite"/>
    </source>
</evidence>
<evidence type="ECO:0000256" key="5">
    <source>
        <dbReference type="ARBA" id="ARBA00038359"/>
    </source>
</evidence>
<dbReference type="InterPro" id="IPR049326">
    <property type="entry name" value="Rhodopsin_dom_fungi"/>
</dbReference>
<evidence type="ECO:0000256" key="7">
    <source>
        <dbReference type="SAM" id="Phobius"/>
    </source>
</evidence>
<dbReference type="EMBL" id="JAULSU010000004">
    <property type="protein sequence ID" value="KAK0620716.1"/>
    <property type="molecule type" value="Genomic_DNA"/>
</dbReference>
<accession>A0AA39WSI7</accession>
<feature type="transmembrane region" description="Helical" evidence="7">
    <location>
        <begin position="48"/>
        <end position="68"/>
    </location>
</feature>
<dbReference type="GO" id="GO:0016020">
    <property type="term" value="C:membrane"/>
    <property type="evidence" value="ECO:0007669"/>
    <property type="project" value="UniProtKB-SubCell"/>
</dbReference>
<feature type="transmembrane region" description="Helical" evidence="7">
    <location>
        <begin position="211"/>
        <end position="229"/>
    </location>
</feature>
<keyword evidence="4 7" id="KW-0472">Membrane</keyword>
<evidence type="ECO:0000256" key="2">
    <source>
        <dbReference type="ARBA" id="ARBA00022692"/>
    </source>
</evidence>
<feature type="transmembrane region" description="Helical" evidence="7">
    <location>
        <begin position="249"/>
        <end position="272"/>
    </location>
</feature>
<comment type="subcellular location">
    <subcellularLocation>
        <location evidence="1">Membrane</location>
        <topology evidence="1">Multi-pass membrane protein</topology>
    </subcellularLocation>
</comment>
<gene>
    <name evidence="9" type="ORF">B0T14DRAFT_567448</name>
</gene>
<feature type="transmembrane region" description="Helical" evidence="7">
    <location>
        <begin position="13"/>
        <end position="36"/>
    </location>
</feature>
<feature type="domain" description="Rhodopsin" evidence="8">
    <location>
        <begin position="32"/>
        <end position="273"/>
    </location>
</feature>
<dbReference type="InterPro" id="IPR052337">
    <property type="entry name" value="SAT4-like"/>
</dbReference>
<name>A0AA39WSI7_9PEZI</name>
<reference evidence="9" key="1">
    <citation type="submission" date="2023-06" db="EMBL/GenBank/DDBJ databases">
        <title>Genome-scale phylogeny and comparative genomics of the fungal order Sordariales.</title>
        <authorList>
            <consortium name="Lawrence Berkeley National Laboratory"/>
            <person name="Hensen N."/>
            <person name="Bonometti L."/>
            <person name="Westerberg I."/>
            <person name="Brannstrom I.O."/>
            <person name="Guillou S."/>
            <person name="Cros-Aarteil S."/>
            <person name="Calhoun S."/>
            <person name="Haridas S."/>
            <person name="Kuo A."/>
            <person name="Mondo S."/>
            <person name="Pangilinan J."/>
            <person name="Riley R."/>
            <person name="Labutti K."/>
            <person name="Andreopoulos B."/>
            <person name="Lipzen A."/>
            <person name="Chen C."/>
            <person name="Yanf M."/>
            <person name="Daum C."/>
            <person name="Ng V."/>
            <person name="Clum A."/>
            <person name="Steindorff A."/>
            <person name="Ohm R."/>
            <person name="Martin F."/>
            <person name="Silar P."/>
            <person name="Natvig D."/>
            <person name="Lalanne C."/>
            <person name="Gautier V."/>
            <person name="Ament-Velasquez S.L."/>
            <person name="Kruys A."/>
            <person name="Hutchinson M.I."/>
            <person name="Powell A.J."/>
            <person name="Barry K."/>
            <person name="Miller A.N."/>
            <person name="Grigoriev I.V."/>
            <person name="Debuchy R."/>
            <person name="Gladieux P."/>
            <person name="Thoren M.H."/>
            <person name="Johannesson H."/>
        </authorList>
    </citation>
    <scope>NUCLEOTIDE SEQUENCE</scope>
    <source>
        <strain evidence="9">CBS 606.72</strain>
    </source>
</reference>
<dbReference type="Proteomes" id="UP001175000">
    <property type="component" value="Unassembled WGS sequence"/>
</dbReference>
<protein>
    <recommendedName>
        <fullName evidence="8">Rhodopsin domain-containing protein</fullName>
    </recommendedName>
</protein>
<feature type="transmembrane region" description="Helical" evidence="7">
    <location>
        <begin position="175"/>
        <end position="199"/>
    </location>
</feature>
<evidence type="ECO:0000259" key="8">
    <source>
        <dbReference type="Pfam" id="PF20684"/>
    </source>
</evidence>
<evidence type="ECO:0000313" key="10">
    <source>
        <dbReference type="Proteomes" id="UP001175000"/>
    </source>
</evidence>
<comment type="similarity">
    <text evidence="5">Belongs to the SAT4 family.</text>
</comment>
<evidence type="ECO:0000256" key="3">
    <source>
        <dbReference type="ARBA" id="ARBA00022989"/>
    </source>
</evidence>
<feature type="compositionally biased region" description="Basic and acidic residues" evidence="6">
    <location>
        <begin position="281"/>
        <end position="300"/>
    </location>
</feature>
<evidence type="ECO:0000256" key="1">
    <source>
        <dbReference type="ARBA" id="ARBA00004141"/>
    </source>
</evidence>
<dbReference type="Pfam" id="PF20684">
    <property type="entry name" value="Fung_rhodopsin"/>
    <property type="match status" value="1"/>
</dbReference>
<dbReference type="PANTHER" id="PTHR33048">
    <property type="entry name" value="PTH11-LIKE INTEGRAL MEMBRANE PROTEIN (AFU_ORTHOLOGUE AFUA_5G11245)"/>
    <property type="match status" value="1"/>
</dbReference>